<gene>
    <name evidence="2" type="ORF">SAMN05444266_102198</name>
</gene>
<proteinExistence type="predicted"/>
<dbReference type="InterPro" id="IPR036653">
    <property type="entry name" value="CinA-like_C"/>
</dbReference>
<dbReference type="GO" id="GO:0016787">
    <property type="term" value="F:hydrolase activity"/>
    <property type="evidence" value="ECO:0007669"/>
    <property type="project" value="UniProtKB-KW"/>
</dbReference>
<reference evidence="2 3" key="1">
    <citation type="submission" date="2016-11" db="EMBL/GenBank/DDBJ databases">
        <authorList>
            <person name="Jaros S."/>
            <person name="Januszkiewicz K."/>
            <person name="Wedrychowicz H."/>
        </authorList>
    </citation>
    <scope>NUCLEOTIDE SEQUENCE [LARGE SCALE GENOMIC DNA]</scope>
    <source>
        <strain evidence="2 3">DSM 27406</strain>
    </source>
</reference>
<evidence type="ECO:0000313" key="2">
    <source>
        <dbReference type="EMBL" id="SHL14475.1"/>
    </source>
</evidence>
<sequence length="168" mass="17991">MKMIDEITVNQIRDRLVAAAQTLAVAESVTAGMLQVAFSSAFNATAFFQGGITTYNLGQKSRHLHLDPIHGERCNCVSAYTATTMAEKCCTLFSSNWGIGITGYASPVPEAGITQLYAFYSIAKDKKEIAAGKILAAPDDPLAVRYYFSNEILGHFLAALQAGSIVSS</sequence>
<dbReference type="Pfam" id="PF02464">
    <property type="entry name" value="CinA"/>
    <property type="match status" value="1"/>
</dbReference>
<feature type="domain" description="CinA C-terminal" evidence="1">
    <location>
        <begin position="9"/>
        <end position="109"/>
    </location>
</feature>
<dbReference type="InterPro" id="IPR008136">
    <property type="entry name" value="CinA_C"/>
</dbReference>
<organism evidence="2 3">
    <name type="scientific">Chitinophaga jiangningensis</name>
    <dbReference type="NCBI Taxonomy" id="1419482"/>
    <lineage>
        <taxon>Bacteria</taxon>
        <taxon>Pseudomonadati</taxon>
        <taxon>Bacteroidota</taxon>
        <taxon>Chitinophagia</taxon>
        <taxon>Chitinophagales</taxon>
        <taxon>Chitinophagaceae</taxon>
        <taxon>Chitinophaga</taxon>
    </lineage>
</organism>
<keyword evidence="2" id="KW-0378">Hydrolase</keyword>
<evidence type="ECO:0000259" key="1">
    <source>
        <dbReference type="Pfam" id="PF02464"/>
    </source>
</evidence>
<name>A0A1M6Y8Z0_9BACT</name>
<dbReference type="STRING" id="1419482.SAMN05444266_102198"/>
<dbReference type="Proteomes" id="UP000184420">
    <property type="component" value="Unassembled WGS sequence"/>
</dbReference>
<dbReference type="EMBL" id="FRBL01000002">
    <property type="protein sequence ID" value="SHL14475.1"/>
    <property type="molecule type" value="Genomic_DNA"/>
</dbReference>
<dbReference type="Gene3D" id="3.90.950.20">
    <property type="entry name" value="CinA-like"/>
    <property type="match status" value="1"/>
</dbReference>
<keyword evidence="3" id="KW-1185">Reference proteome</keyword>
<protein>
    <submittedName>
        <fullName evidence="2">Amidohydrolase, PncC family</fullName>
    </submittedName>
</protein>
<dbReference type="RefSeq" id="WP_073078853.1">
    <property type="nucleotide sequence ID" value="NZ_FRBL01000002.1"/>
</dbReference>
<dbReference type="OrthoDB" id="1252536at2"/>
<accession>A0A1M6Y8Z0</accession>
<dbReference type="AlphaFoldDB" id="A0A1M6Y8Z0"/>
<dbReference type="SUPFAM" id="SSF142433">
    <property type="entry name" value="CinA-like"/>
    <property type="match status" value="1"/>
</dbReference>
<evidence type="ECO:0000313" key="3">
    <source>
        <dbReference type="Proteomes" id="UP000184420"/>
    </source>
</evidence>